<evidence type="ECO:0000313" key="1">
    <source>
        <dbReference type="EMBL" id="KAG0539449.1"/>
    </source>
</evidence>
<sequence length="94" mass="10489">MPIYSCKLLWEWQSGRAAVRGWSRKRKRSWRASKGQLAHSLAASTTGVCFQCIVSLSGMRAASCSSTVLFFFNLCKNDSTSCFIATRASKEHCM</sequence>
<name>A0A921RGI7_SORBI</name>
<evidence type="ECO:0000313" key="2">
    <source>
        <dbReference type="Proteomes" id="UP000807115"/>
    </source>
</evidence>
<protein>
    <submittedName>
        <fullName evidence="1">Uncharacterized protein</fullName>
    </submittedName>
</protein>
<dbReference type="AlphaFoldDB" id="A0A921RGI7"/>
<gene>
    <name evidence="1" type="ORF">BDA96_03G323600</name>
</gene>
<dbReference type="EMBL" id="CM027682">
    <property type="protein sequence ID" value="KAG0539449.1"/>
    <property type="molecule type" value="Genomic_DNA"/>
</dbReference>
<proteinExistence type="predicted"/>
<dbReference type="Proteomes" id="UP000807115">
    <property type="component" value="Chromosome 3"/>
</dbReference>
<accession>A0A921RGI7</accession>
<reference evidence="1" key="2">
    <citation type="submission" date="2020-10" db="EMBL/GenBank/DDBJ databases">
        <authorList>
            <person name="Cooper E.A."/>
            <person name="Brenton Z.W."/>
            <person name="Flinn B.S."/>
            <person name="Jenkins J."/>
            <person name="Shu S."/>
            <person name="Flowers D."/>
            <person name="Luo F."/>
            <person name="Wang Y."/>
            <person name="Xia P."/>
            <person name="Barry K."/>
            <person name="Daum C."/>
            <person name="Lipzen A."/>
            <person name="Yoshinaga Y."/>
            <person name="Schmutz J."/>
            <person name="Saski C."/>
            <person name="Vermerris W."/>
            <person name="Kresovich S."/>
        </authorList>
    </citation>
    <scope>NUCLEOTIDE SEQUENCE</scope>
</reference>
<organism evidence="1 2">
    <name type="scientific">Sorghum bicolor</name>
    <name type="common">Sorghum</name>
    <name type="synonym">Sorghum vulgare</name>
    <dbReference type="NCBI Taxonomy" id="4558"/>
    <lineage>
        <taxon>Eukaryota</taxon>
        <taxon>Viridiplantae</taxon>
        <taxon>Streptophyta</taxon>
        <taxon>Embryophyta</taxon>
        <taxon>Tracheophyta</taxon>
        <taxon>Spermatophyta</taxon>
        <taxon>Magnoliopsida</taxon>
        <taxon>Liliopsida</taxon>
        <taxon>Poales</taxon>
        <taxon>Poaceae</taxon>
        <taxon>PACMAD clade</taxon>
        <taxon>Panicoideae</taxon>
        <taxon>Andropogonodae</taxon>
        <taxon>Andropogoneae</taxon>
        <taxon>Sorghinae</taxon>
        <taxon>Sorghum</taxon>
    </lineage>
</organism>
<comment type="caution">
    <text evidence="1">The sequence shown here is derived from an EMBL/GenBank/DDBJ whole genome shotgun (WGS) entry which is preliminary data.</text>
</comment>
<reference evidence="1" key="1">
    <citation type="journal article" date="2019" name="BMC Genomics">
        <title>A new reference genome for Sorghum bicolor reveals high levels of sequence similarity between sweet and grain genotypes: implications for the genetics of sugar metabolism.</title>
        <authorList>
            <person name="Cooper E.A."/>
            <person name="Brenton Z.W."/>
            <person name="Flinn B.S."/>
            <person name="Jenkins J."/>
            <person name="Shu S."/>
            <person name="Flowers D."/>
            <person name="Luo F."/>
            <person name="Wang Y."/>
            <person name="Xia P."/>
            <person name="Barry K."/>
            <person name="Daum C."/>
            <person name="Lipzen A."/>
            <person name="Yoshinaga Y."/>
            <person name="Schmutz J."/>
            <person name="Saski C."/>
            <person name="Vermerris W."/>
            <person name="Kresovich S."/>
        </authorList>
    </citation>
    <scope>NUCLEOTIDE SEQUENCE</scope>
</reference>